<comment type="catalytic activity">
    <reaction evidence="3">
        <text>[protein]-L-glutamate 5-O-methyl ester + H2O = L-glutamyl-[protein] + methanol + H(+)</text>
        <dbReference type="Rhea" id="RHEA:23236"/>
        <dbReference type="Rhea" id="RHEA-COMP:10208"/>
        <dbReference type="Rhea" id="RHEA-COMP:10311"/>
        <dbReference type="ChEBI" id="CHEBI:15377"/>
        <dbReference type="ChEBI" id="CHEBI:15378"/>
        <dbReference type="ChEBI" id="CHEBI:17790"/>
        <dbReference type="ChEBI" id="CHEBI:29973"/>
        <dbReference type="ChEBI" id="CHEBI:82795"/>
        <dbReference type="EC" id="3.1.1.61"/>
    </reaction>
</comment>
<dbReference type="SUPFAM" id="SSF52738">
    <property type="entry name" value="Methylesterase CheB, C-terminal domain"/>
    <property type="match status" value="1"/>
</dbReference>
<evidence type="ECO:0000259" key="5">
    <source>
        <dbReference type="PROSITE" id="PS50122"/>
    </source>
</evidence>
<protein>
    <recommendedName>
        <fullName evidence="2">protein-glutamate methylesterase</fullName>
        <ecNumber evidence="2">3.1.1.61</ecNumber>
    </recommendedName>
</protein>
<dbReference type="GO" id="GO:0000156">
    <property type="term" value="F:phosphorelay response regulator activity"/>
    <property type="evidence" value="ECO:0007669"/>
    <property type="project" value="InterPro"/>
</dbReference>
<dbReference type="GO" id="GO:0008984">
    <property type="term" value="F:protein-glutamate methylesterase activity"/>
    <property type="evidence" value="ECO:0007669"/>
    <property type="project" value="UniProtKB-EC"/>
</dbReference>
<evidence type="ECO:0000256" key="3">
    <source>
        <dbReference type="ARBA" id="ARBA00048267"/>
    </source>
</evidence>
<evidence type="ECO:0000256" key="1">
    <source>
        <dbReference type="ARBA" id="ARBA00022801"/>
    </source>
</evidence>
<gene>
    <name evidence="6" type="ORF">OMM_02139</name>
</gene>
<organism evidence="6 7">
    <name type="scientific">Candidatus Magnetoglobus multicellularis str. Araruama</name>
    <dbReference type="NCBI Taxonomy" id="890399"/>
    <lineage>
        <taxon>Bacteria</taxon>
        <taxon>Pseudomonadati</taxon>
        <taxon>Thermodesulfobacteriota</taxon>
        <taxon>Desulfobacteria</taxon>
        <taxon>Desulfobacterales</taxon>
        <taxon>Desulfobacteraceae</taxon>
        <taxon>Candidatus Magnetoglobus</taxon>
    </lineage>
</organism>
<dbReference type="EMBL" id="ATBP01000209">
    <property type="protein sequence ID" value="ETR71894.1"/>
    <property type="molecule type" value="Genomic_DNA"/>
</dbReference>
<dbReference type="CDD" id="cd16433">
    <property type="entry name" value="CheB"/>
    <property type="match status" value="1"/>
</dbReference>
<evidence type="ECO:0000256" key="4">
    <source>
        <dbReference type="PROSITE-ProRule" id="PRU00050"/>
    </source>
</evidence>
<dbReference type="Pfam" id="PF01339">
    <property type="entry name" value="CheB_methylest"/>
    <property type="match status" value="1"/>
</dbReference>
<feature type="active site" evidence="4">
    <location>
        <position position="131"/>
    </location>
</feature>
<dbReference type="GO" id="GO:0005737">
    <property type="term" value="C:cytoplasm"/>
    <property type="evidence" value="ECO:0007669"/>
    <property type="project" value="InterPro"/>
</dbReference>
<evidence type="ECO:0000313" key="6">
    <source>
        <dbReference type="EMBL" id="ETR71894.1"/>
    </source>
</evidence>
<dbReference type="Gene3D" id="3.40.50.180">
    <property type="entry name" value="Methylesterase CheB, C-terminal domain"/>
    <property type="match status" value="1"/>
</dbReference>
<reference evidence="7" key="1">
    <citation type="submission" date="2012-11" db="EMBL/GenBank/DDBJ databases">
        <authorList>
            <person name="Lucero-Rivera Y.E."/>
            <person name="Tovar-Ramirez D."/>
        </authorList>
    </citation>
    <scope>NUCLEOTIDE SEQUENCE [LARGE SCALE GENOMIC DNA]</scope>
    <source>
        <strain evidence="7">Araruama</strain>
    </source>
</reference>
<name>A0A1V1PAV3_9BACT</name>
<evidence type="ECO:0000313" key="7">
    <source>
        <dbReference type="Proteomes" id="UP000189670"/>
    </source>
</evidence>
<keyword evidence="1 4" id="KW-0378">Hydrolase</keyword>
<dbReference type="Proteomes" id="UP000189670">
    <property type="component" value="Unassembled WGS sequence"/>
</dbReference>
<keyword evidence="4" id="KW-0145">Chemotaxis</keyword>
<dbReference type="InterPro" id="IPR000673">
    <property type="entry name" value="Sig_transdc_resp-reg_Me-estase"/>
</dbReference>
<evidence type="ECO:0000256" key="2">
    <source>
        <dbReference type="ARBA" id="ARBA00039140"/>
    </source>
</evidence>
<sequence length="190" mass="20568">MKYKSVVIGVSAGGLEALKQILPKIPGNFPVPIIVVQHRHPFSDDSLEMAMDDLCQIKVKPINDKTALEPGMAYFAPPNYHVMIEDDMTFSLTLDPPVNFSRPSIDVLFESASDIFGKNLVGIVLTGANKDGSLGLSIIQNRGGLAIVQDPETAAVDAMPLAAIAATKVDYILKLELIADMLVQLFMDDK</sequence>
<accession>A0A1V1PAV3</accession>
<dbReference type="AlphaFoldDB" id="A0A1V1PAV3"/>
<comment type="caution">
    <text evidence="6">The sequence shown here is derived from an EMBL/GenBank/DDBJ whole genome shotgun (WGS) entry which is preliminary data.</text>
</comment>
<feature type="active site" evidence="4">
    <location>
        <position position="11"/>
    </location>
</feature>
<dbReference type="GO" id="GO:0006935">
    <property type="term" value="P:chemotaxis"/>
    <property type="evidence" value="ECO:0007669"/>
    <property type="project" value="UniProtKB-UniRule"/>
</dbReference>
<dbReference type="InterPro" id="IPR035909">
    <property type="entry name" value="CheB_C"/>
</dbReference>
<dbReference type="PANTHER" id="PTHR42872:SF3">
    <property type="entry name" value="PROTEIN-GLUTAMATE METHYLESTERASE_PROTEIN-GLUTAMINE GLUTAMINASE 1"/>
    <property type="match status" value="1"/>
</dbReference>
<feature type="active site" evidence="4">
    <location>
        <position position="38"/>
    </location>
</feature>
<feature type="domain" description="CheB-type methylesterase" evidence="5">
    <location>
        <begin position="1"/>
        <end position="184"/>
    </location>
</feature>
<dbReference type="EC" id="3.1.1.61" evidence="2"/>
<dbReference type="PROSITE" id="PS50122">
    <property type="entry name" value="CHEB"/>
    <property type="match status" value="1"/>
</dbReference>
<dbReference type="PANTHER" id="PTHR42872">
    <property type="entry name" value="PROTEIN-GLUTAMATE METHYLESTERASE/PROTEIN-GLUTAMINE GLUTAMINASE"/>
    <property type="match status" value="1"/>
</dbReference>
<proteinExistence type="predicted"/>